<sequence>MVQGQKKPKSVLASKSTKKSNEHHRGKRVAPKSAGIIKQKSIQKKLASANIKNTESLMAVRAGATGKLTILKDVAEKGQEKIKNKKAHDKSNTDGTRRA</sequence>
<feature type="compositionally biased region" description="Basic and acidic residues" evidence="2">
    <location>
        <begin position="89"/>
        <end position="99"/>
    </location>
</feature>
<organism evidence="3 4">
    <name type="scientific">Batrachochytrium dendrobatidis (strain JEL423)</name>
    <dbReference type="NCBI Taxonomy" id="403673"/>
    <lineage>
        <taxon>Eukaryota</taxon>
        <taxon>Fungi</taxon>
        <taxon>Fungi incertae sedis</taxon>
        <taxon>Chytridiomycota</taxon>
        <taxon>Chytridiomycota incertae sedis</taxon>
        <taxon>Chytridiomycetes</taxon>
        <taxon>Rhizophydiales</taxon>
        <taxon>Rhizophydiales incertae sedis</taxon>
        <taxon>Batrachochytrium</taxon>
    </lineage>
</organism>
<dbReference type="PANTHER" id="PTHR16967">
    <property type="entry name" value="LEYDIG CELL TUMOR 10 KDA PROTEIN HOMOLOG"/>
    <property type="match status" value="1"/>
</dbReference>
<dbReference type="STRING" id="403673.A0A177WEK7"/>
<dbReference type="EMBL" id="DS022301">
    <property type="protein sequence ID" value="OAJ38114.1"/>
    <property type="molecule type" value="Genomic_DNA"/>
</dbReference>
<feature type="compositionally biased region" description="Basic residues" evidence="2">
    <location>
        <begin position="16"/>
        <end position="30"/>
    </location>
</feature>
<comment type="similarity">
    <text evidence="1">Belongs to the UPF0390 family.</text>
</comment>
<reference evidence="3 4" key="1">
    <citation type="submission" date="2006-10" db="EMBL/GenBank/DDBJ databases">
        <title>The Genome Sequence of Batrachochytrium dendrobatidis JEL423.</title>
        <authorList>
            <consortium name="The Broad Institute Genome Sequencing Platform"/>
            <person name="Birren B."/>
            <person name="Lander E."/>
            <person name="Galagan J."/>
            <person name="Cuomo C."/>
            <person name="Devon K."/>
            <person name="Jaffe D."/>
            <person name="Butler J."/>
            <person name="Alvarez P."/>
            <person name="Gnerre S."/>
            <person name="Grabherr M."/>
            <person name="Kleber M."/>
            <person name="Mauceli E."/>
            <person name="Brockman W."/>
            <person name="Young S."/>
            <person name="LaButti K."/>
            <person name="Sykes S."/>
            <person name="DeCaprio D."/>
            <person name="Crawford M."/>
            <person name="Koehrsen M."/>
            <person name="Engels R."/>
            <person name="Montgomery P."/>
            <person name="Pearson M."/>
            <person name="Howarth C."/>
            <person name="Larson L."/>
            <person name="White J."/>
            <person name="O'Leary S."/>
            <person name="Kodira C."/>
            <person name="Zeng Q."/>
            <person name="Yandava C."/>
            <person name="Alvarado L."/>
            <person name="Longcore J."/>
            <person name="James T."/>
        </authorList>
    </citation>
    <scope>NUCLEOTIDE SEQUENCE [LARGE SCALE GENOMIC DNA]</scope>
    <source>
        <strain evidence="3 4">JEL423</strain>
    </source>
</reference>
<reference evidence="3 4" key="2">
    <citation type="submission" date="2016-05" db="EMBL/GenBank/DDBJ databases">
        <title>Lineage-specific infection strategies underlie the spectrum of fungal disease in amphibians.</title>
        <authorList>
            <person name="Cuomo C.A."/>
            <person name="Farrer R.A."/>
            <person name="James T."/>
            <person name="Longcore J."/>
            <person name="Birren B."/>
        </authorList>
    </citation>
    <scope>NUCLEOTIDE SEQUENCE [LARGE SCALE GENOMIC DNA]</scope>
    <source>
        <strain evidence="3 4">JEL423</strain>
    </source>
</reference>
<dbReference type="VEuPathDB" id="FungiDB:BDEG_22074"/>
<name>A0A177WEK7_BATDL</name>
<evidence type="ECO:0000256" key="2">
    <source>
        <dbReference type="SAM" id="MobiDB-lite"/>
    </source>
</evidence>
<evidence type="ECO:0000313" key="3">
    <source>
        <dbReference type="EMBL" id="OAJ38114.1"/>
    </source>
</evidence>
<dbReference type="AlphaFoldDB" id="A0A177WEK7"/>
<dbReference type="Pfam" id="PF09495">
    <property type="entry name" value="DUF2462"/>
    <property type="match status" value="1"/>
</dbReference>
<dbReference type="OrthoDB" id="5239630at2759"/>
<dbReference type="PANTHER" id="PTHR16967:SF1">
    <property type="entry name" value="LEYDIG CELL TUMOR 10 KDA PROTEIN HOMOLOG"/>
    <property type="match status" value="1"/>
</dbReference>
<dbReference type="Proteomes" id="UP000077115">
    <property type="component" value="Unassembled WGS sequence"/>
</dbReference>
<proteinExistence type="inferred from homology"/>
<feature type="region of interest" description="Disordered" evidence="2">
    <location>
        <begin position="77"/>
        <end position="99"/>
    </location>
</feature>
<protein>
    <submittedName>
        <fullName evidence="3">Uncharacterized protein</fullName>
    </submittedName>
</protein>
<accession>A0A177WEK7</accession>
<evidence type="ECO:0000256" key="1">
    <source>
        <dbReference type="ARBA" id="ARBA00006802"/>
    </source>
</evidence>
<gene>
    <name evidence="3" type="ORF">BDEG_22074</name>
</gene>
<evidence type="ECO:0000313" key="4">
    <source>
        <dbReference type="Proteomes" id="UP000077115"/>
    </source>
</evidence>
<feature type="region of interest" description="Disordered" evidence="2">
    <location>
        <begin position="1"/>
        <end position="37"/>
    </location>
</feature>
<dbReference type="InterPro" id="IPR019034">
    <property type="entry name" value="UPF0390"/>
</dbReference>